<keyword evidence="1" id="KW-1133">Transmembrane helix</keyword>
<feature type="domain" description="Putative Flagellin Flp1-like" evidence="2">
    <location>
        <begin position="12"/>
        <end position="58"/>
    </location>
</feature>
<keyword evidence="4" id="KW-1185">Reference proteome</keyword>
<evidence type="ECO:0000313" key="3">
    <source>
        <dbReference type="EMBL" id="GGG18864.1"/>
    </source>
</evidence>
<evidence type="ECO:0000313" key="4">
    <source>
        <dbReference type="Proteomes" id="UP000608420"/>
    </source>
</evidence>
<dbReference type="InterPro" id="IPR031564">
    <property type="entry name" value="Flp1-like"/>
</dbReference>
<evidence type="ECO:0000256" key="1">
    <source>
        <dbReference type="SAM" id="Phobius"/>
    </source>
</evidence>
<protein>
    <recommendedName>
        <fullName evidence="2">Putative Flagellin Flp1-like domain-containing protein</fullName>
    </recommendedName>
</protein>
<dbReference type="Proteomes" id="UP000608420">
    <property type="component" value="Unassembled WGS sequence"/>
</dbReference>
<dbReference type="Pfam" id="PF16982">
    <property type="entry name" value="Flp1_like"/>
    <property type="match status" value="1"/>
</dbReference>
<dbReference type="RefSeq" id="WP_120460114.1">
    <property type="nucleotide sequence ID" value="NZ_BMIW01000054.1"/>
</dbReference>
<sequence length="65" mass="7341">MLSIFTGRIRTFLRDEDGLGMLEMILIIAVIVILAIIFRKQLKEILESLLGKAKNKTESFMDDAG</sequence>
<feature type="transmembrane region" description="Helical" evidence="1">
    <location>
        <begin position="20"/>
        <end position="38"/>
    </location>
</feature>
<gene>
    <name evidence="3" type="ORF">GCM10010913_46240</name>
</gene>
<keyword evidence="1" id="KW-0472">Membrane</keyword>
<comment type="caution">
    <text evidence="3">The sequence shown here is derived from an EMBL/GenBank/DDBJ whole genome shotgun (WGS) entry which is preliminary data.</text>
</comment>
<accession>A0ABQ1W9J5</accession>
<reference evidence="4" key="1">
    <citation type="journal article" date="2019" name="Int. J. Syst. Evol. Microbiol.">
        <title>The Global Catalogue of Microorganisms (GCM) 10K type strain sequencing project: providing services to taxonomists for standard genome sequencing and annotation.</title>
        <authorList>
            <consortium name="The Broad Institute Genomics Platform"/>
            <consortium name="The Broad Institute Genome Sequencing Center for Infectious Disease"/>
            <person name="Wu L."/>
            <person name="Ma J."/>
        </authorList>
    </citation>
    <scope>NUCLEOTIDE SEQUENCE [LARGE SCALE GENOMIC DNA]</scope>
    <source>
        <strain evidence="4">CGMCC 1.15420</strain>
    </source>
</reference>
<keyword evidence="1" id="KW-0812">Transmembrane</keyword>
<evidence type="ECO:0000259" key="2">
    <source>
        <dbReference type="Pfam" id="PF16982"/>
    </source>
</evidence>
<proteinExistence type="predicted"/>
<organism evidence="3 4">
    <name type="scientific">Paenibacillus aceti</name>
    <dbReference type="NCBI Taxonomy" id="1820010"/>
    <lineage>
        <taxon>Bacteria</taxon>
        <taxon>Bacillati</taxon>
        <taxon>Bacillota</taxon>
        <taxon>Bacilli</taxon>
        <taxon>Bacillales</taxon>
        <taxon>Paenibacillaceae</taxon>
        <taxon>Paenibacillus</taxon>
    </lineage>
</organism>
<name>A0ABQ1W9J5_9BACL</name>
<dbReference type="EMBL" id="BMIW01000054">
    <property type="protein sequence ID" value="GGG18864.1"/>
    <property type="molecule type" value="Genomic_DNA"/>
</dbReference>